<accession>A0AAV6UFA5</accession>
<sequence>MFSFSHSRDQTIHILRYLIFPVQFLEMRSLLILIFALGVYSRFFADGCPENFCEPGQTCCIWPPDRYSCCAPVNPVCCSDGQHCCAFQCCPDSLTCCPQGTQCAPDSRSCIQGHMQYPANASANALL</sequence>
<evidence type="ECO:0000313" key="4">
    <source>
        <dbReference type="Proteomes" id="UP000827092"/>
    </source>
</evidence>
<evidence type="ECO:0000256" key="1">
    <source>
        <dbReference type="ARBA" id="ARBA00023157"/>
    </source>
</evidence>
<feature type="domain" description="Granulins" evidence="2">
    <location>
        <begin position="88"/>
        <end position="111"/>
    </location>
</feature>
<gene>
    <name evidence="3" type="ORF">JTE90_004250</name>
</gene>
<dbReference type="InterPro" id="IPR037277">
    <property type="entry name" value="Granulin_sf"/>
</dbReference>
<proteinExistence type="predicted"/>
<dbReference type="Proteomes" id="UP000827092">
    <property type="component" value="Unassembled WGS sequence"/>
</dbReference>
<evidence type="ECO:0000313" key="3">
    <source>
        <dbReference type="EMBL" id="KAG8182884.1"/>
    </source>
</evidence>
<protein>
    <recommendedName>
        <fullName evidence="2">Granulins domain-containing protein</fullName>
    </recommendedName>
</protein>
<dbReference type="EMBL" id="JAFNEN010000442">
    <property type="protein sequence ID" value="KAG8182884.1"/>
    <property type="molecule type" value="Genomic_DNA"/>
</dbReference>
<dbReference type="Gene3D" id="2.10.25.160">
    <property type="entry name" value="Granulin"/>
    <property type="match status" value="1"/>
</dbReference>
<dbReference type="AlphaFoldDB" id="A0AAV6UFA5"/>
<dbReference type="InterPro" id="IPR000118">
    <property type="entry name" value="Granulin"/>
</dbReference>
<keyword evidence="4" id="KW-1185">Reference proteome</keyword>
<dbReference type="Pfam" id="PF00396">
    <property type="entry name" value="Granulin"/>
    <property type="match status" value="2"/>
</dbReference>
<keyword evidence="1" id="KW-1015">Disulfide bond</keyword>
<name>A0AAV6UFA5_9ARAC</name>
<organism evidence="3 4">
    <name type="scientific">Oedothorax gibbosus</name>
    <dbReference type="NCBI Taxonomy" id="931172"/>
    <lineage>
        <taxon>Eukaryota</taxon>
        <taxon>Metazoa</taxon>
        <taxon>Ecdysozoa</taxon>
        <taxon>Arthropoda</taxon>
        <taxon>Chelicerata</taxon>
        <taxon>Arachnida</taxon>
        <taxon>Araneae</taxon>
        <taxon>Araneomorphae</taxon>
        <taxon>Entelegynae</taxon>
        <taxon>Araneoidea</taxon>
        <taxon>Linyphiidae</taxon>
        <taxon>Erigoninae</taxon>
        <taxon>Oedothorax</taxon>
    </lineage>
</organism>
<comment type="caution">
    <text evidence="3">The sequence shown here is derived from an EMBL/GenBank/DDBJ whole genome shotgun (WGS) entry which is preliminary data.</text>
</comment>
<evidence type="ECO:0000259" key="2">
    <source>
        <dbReference type="Pfam" id="PF00396"/>
    </source>
</evidence>
<feature type="domain" description="Granulins" evidence="2">
    <location>
        <begin position="58"/>
        <end position="86"/>
    </location>
</feature>
<reference evidence="3 4" key="1">
    <citation type="journal article" date="2022" name="Nat. Ecol. Evol.">
        <title>A masculinizing supergene underlies an exaggerated male reproductive morph in a spider.</title>
        <authorList>
            <person name="Hendrickx F."/>
            <person name="De Corte Z."/>
            <person name="Sonet G."/>
            <person name="Van Belleghem S.M."/>
            <person name="Kostlbacher S."/>
            <person name="Vangestel C."/>
        </authorList>
    </citation>
    <scope>NUCLEOTIDE SEQUENCE [LARGE SCALE GENOMIC DNA]</scope>
    <source>
        <strain evidence="3">W744_W776</strain>
    </source>
</reference>